<dbReference type="Proteomes" id="UP000198815">
    <property type="component" value="Unassembled WGS sequence"/>
</dbReference>
<dbReference type="STRING" id="64702.SAMN05443377_11258"/>
<gene>
    <name evidence="1" type="ORF">SAMN05443377_11258</name>
</gene>
<dbReference type="EMBL" id="FOGZ01000012">
    <property type="protein sequence ID" value="SER82538.1"/>
    <property type="molecule type" value="Genomic_DNA"/>
</dbReference>
<dbReference type="AlphaFoldDB" id="A0A1H9SC91"/>
<dbReference type="RefSeq" id="WP_143052845.1">
    <property type="nucleotide sequence ID" value="NZ_FOGZ01000012.1"/>
</dbReference>
<evidence type="ECO:0000313" key="1">
    <source>
        <dbReference type="EMBL" id="SER82538.1"/>
    </source>
</evidence>
<proteinExistence type="predicted"/>
<evidence type="ECO:0000313" key="2">
    <source>
        <dbReference type="Proteomes" id="UP000198815"/>
    </source>
</evidence>
<sequence>MQEIRWGDVVFGADEDRPRIDVTDTTQGRLIGSLGIVLPADWQLVDTELFHDEAQWRWRHASGGRALVRLSCGGQPTLRVVVSAGPADELRSGPASIRWRAPAPIRAWLGGSHSILVLDERARDARVLAATLTGGFATGSWRDDDATIQTLEIELGRRPFTLSPTQAAVCTWSVRELDNLAALAGLLPTWMPASVTPASGESVDIALPDAVVQTNARAEVDERGTHLVADSGFRQLRIQGPGLDCELGLTWDKGVRAGLGTRAIALLSTLDPRCASAAQVFLVDHTQAEGLLSRDEAESFLRGFFEDFLDRPARRTDPLIGPPLVHWMLGSSQQEIDSPVLAGQIRGVFGAMIPGVTTQLSWLSTMTLLNASGLRCELPMPARAADPLQDALDEVLGGRPFTGEDLWQTTGWLHGPLPWPRPAGERMRTVLACAILSLAADHAPQAADSIEQRLGAPLGQLIEHTRAWLASGPLSDEELAWLVWS</sequence>
<dbReference type="OrthoDB" id="3720765at2"/>
<name>A0A1H9SC91_9ACTN</name>
<protein>
    <submittedName>
        <fullName evidence="1">Uncharacterized protein</fullName>
    </submittedName>
</protein>
<keyword evidence="2" id="KW-1185">Reference proteome</keyword>
<organism evidence="1 2">
    <name type="scientific">Propionibacterium cyclohexanicum</name>
    <dbReference type="NCBI Taxonomy" id="64702"/>
    <lineage>
        <taxon>Bacteria</taxon>
        <taxon>Bacillati</taxon>
        <taxon>Actinomycetota</taxon>
        <taxon>Actinomycetes</taxon>
        <taxon>Propionibacteriales</taxon>
        <taxon>Propionibacteriaceae</taxon>
        <taxon>Propionibacterium</taxon>
    </lineage>
</organism>
<reference evidence="1 2" key="1">
    <citation type="submission" date="2016-10" db="EMBL/GenBank/DDBJ databases">
        <authorList>
            <person name="de Groot N.N."/>
        </authorList>
    </citation>
    <scope>NUCLEOTIDE SEQUENCE [LARGE SCALE GENOMIC DNA]</scope>
    <source>
        <strain evidence="1 2">DSM 16859</strain>
    </source>
</reference>
<accession>A0A1H9SC91</accession>